<evidence type="ECO:0000313" key="1">
    <source>
        <dbReference type="EMBL" id="MFK2918343.1"/>
    </source>
</evidence>
<dbReference type="InterPro" id="IPR023393">
    <property type="entry name" value="START-like_dom_sf"/>
</dbReference>
<dbReference type="SUPFAM" id="SSF55961">
    <property type="entry name" value="Bet v1-like"/>
    <property type="match status" value="1"/>
</dbReference>
<evidence type="ECO:0000313" key="2">
    <source>
        <dbReference type="Proteomes" id="UP001620408"/>
    </source>
</evidence>
<name>A0ABW8K618_9GAMM</name>
<sequence length="137" mass="14909">MWTHEHSTEINATPARIWALLSDVPGWKHWNAGIEDIRMHGPFAAGTTFTMKPPGEDAFTSTLIEVVAQEVFTDETIIDGTRVVVIHRILPLAPDRAKVSYSTQITGPAAEAFGPMVTADFPEVLGALKRLAEQTAG</sequence>
<dbReference type="EMBL" id="JADIKD010000011">
    <property type="protein sequence ID" value="MFK2918343.1"/>
    <property type="molecule type" value="Genomic_DNA"/>
</dbReference>
<dbReference type="InterPro" id="IPR019587">
    <property type="entry name" value="Polyketide_cyclase/dehydratase"/>
</dbReference>
<proteinExistence type="predicted"/>
<reference evidence="1 2" key="1">
    <citation type="submission" date="2020-10" db="EMBL/GenBank/DDBJ databases">
        <title>Phylogeny of dyella-like bacteria.</title>
        <authorList>
            <person name="Fu J."/>
        </authorList>
    </citation>
    <scope>NUCLEOTIDE SEQUENCE [LARGE SCALE GENOMIC DNA]</scope>
    <source>
        <strain evidence="1 2">BB4</strain>
    </source>
</reference>
<keyword evidence="2" id="KW-1185">Reference proteome</keyword>
<comment type="caution">
    <text evidence="1">The sequence shown here is derived from an EMBL/GenBank/DDBJ whole genome shotgun (WGS) entry which is preliminary data.</text>
</comment>
<protein>
    <submittedName>
        <fullName evidence="1">SRPBCC family protein</fullName>
    </submittedName>
</protein>
<dbReference type="Proteomes" id="UP001620408">
    <property type="component" value="Unassembled WGS sequence"/>
</dbReference>
<dbReference type="Pfam" id="PF10604">
    <property type="entry name" value="Polyketide_cyc2"/>
    <property type="match status" value="1"/>
</dbReference>
<dbReference type="Gene3D" id="3.30.530.20">
    <property type="match status" value="1"/>
</dbReference>
<accession>A0ABW8K618</accession>
<dbReference type="RefSeq" id="WP_379985835.1">
    <property type="nucleotide sequence ID" value="NZ_JADIKD010000011.1"/>
</dbReference>
<organism evidence="1 2">
    <name type="scientific">Dyella koreensis</name>
    <dbReference type="NCBI Taxonomy" id="311235"/>
    <lineage>
        <taxon>Bacteria</taxon>
        <taxon>Pseudomonadati</taxon>
        <taxon>Pseudomonadota</taxon>
        <taxon>Gammaproteobacteria</taxon>
        <taxon>Lysobacterales</taxon>
        <taxon>Rhodanobacteraceae</taxon>
        <taxon>Dyella</taxon>
    </lineage>
</organism>
<gene>
    <name evidence="1" type="ORF">ISS97_13805</name>
</gene>